<dbReference type="Proteomes" id="UP000305921">
    <property type="component" value="Unassembled WGS sequence"/>
</dbReference>
<evidence type="ECO:0000256" key="1">
    <source>
        <dbReference type="SAM" id="MobiDB-lite"/>
    </source>
</evidence>
<dbReference type="RefSeq" id="WP_138058409.1">
    <property type="nucleotide sequence ID" value="NZ_VAWE01000004.1"/>
</dbReference>
<comment type="caution">
    <text evidence="2">The sequence shown here is derived from an EMBL/GenBank/DDBJ whole genome shotgun (WGS) entry which is preliminary data.</text>
</comment>
<name>A0A5R9DR49_9ACTN</name>
<dbReference type="AlphaFoldDB" id="A0A5R9DR49"/>
<accession>A0A5R9DR49</accession>
<feature type="region of interest" description="Disordered" evidence="1">
    <location>
        <begin position="1"/>
        <end position="23"/>
    </location>
</feature>
<gene>
    <name evidence="2" type="ORF">FEF34_40210</name>
</gene>
<reference evidence="2 3" key="1">
    <citation type="submission" date="2019-05" db="EMBL/GenBank/DDBJ databases">
        <title>Streptomyces marianii sp. nov., a novel marine actinomycete from southern coast of India.</title>
        <authorList>
            <person name="Iniyan A.M."/>
            <person name="Wink J."/>
            <person name="Ramprasad E."/>
            <person name="Ramana C.V."/>
            <person name="Bunk B."/>
            <person name="Sproer C."/>
            <person name="Joseph F.-J.R.S."/>
            <person name="Vincent S.G.P."/>
        </authorList>
    </citation>
    <scope>NUCLEOTIDE SEQUENCE [LARGE SCALE GENOMIC DNA]</scope>
    <source>
        <strain evidence="2 3">ICN19</strain>
    </source>
</reference>
<evidence type="ECO:0000313" key="3">
    <source>
        <dbReference type="Proteomes" id="UP000305921"/>
    </source>
</evidence>
<evidence type="ECO:0000313" key="2">
    <source>
        <dbReference type="EMBL" id="TLQ38840.1"/>
    </source>
</evidence>
<keyword evidence="3" id="KW-1185">Reference proteome</keyword>
<dbReference type="OrthoDB" id="4319304at2"/>
<protein>
    <submittedName>
        <fullName evidence="2">Uncharacterized protein</fullName>
    </submittedName>
</protein>
<proteinExistence type="predicted"/>
<sequence>MDSQPEPAPKARGRAAPQDRPEPPLVVIEDLAPAVSDQARELAERVIAVGRTSGISPEAQRALFLSQRELFPGGMGSGKTSALAVTRAQLDAAGTPYEESDDGRGTTTIRIRPAGAESTEE</sequence>
<dbReference type="EMBL" id="VAWE01000004">
    <property type="protein sequence ID" value="TLQ38840.1"/>
    <property type="molecule type" value="Genomic_DNA"/>
</dbReference>
<organism evidence="2 3">
    <name type="scientific">Streptomyces marianii</name>
    <dbReference type="NCBI Taxonomy" id="1817406"/>
    <lineage>
        <taxon>Bacteria</taxon>
        <taxon>Bacillati</taxon>
        <taxon>Actinomycetota</taxon>
        <taxon>Actinomycetes</taxon>
        <taxon>Kitasatosporales</taxon>
        <taxon>Streptomycetaceae</taxon>
        <taxon>Streptomyces</taxon>
    </lineage>
</organism>
<feature type="region of interest" description="Disordered" evidence="1">
    <location>
        <begin position="93"/>
        <end position="121"/>
    </location>
</feature>